<dbReference type="InterPro" id="IPR029052">
    <property type="entry name" value="Metallo-depent_PP-like"/>
</dbReference>
<dbReference type="SUPFAM" id="SSF56300">
    <property type="entry name" value="Metallo-dependent phosphatases"/>
    <property type="match status" value="1"/>
</dbReference>
<keyword evidence="2" id="KW-1185">Reference proteome</keyword>
<dbReference type="Proteomes" id="UP000574369">
    <property type="component" value="Unassembled WGS sequence"/>
</dbReference>
<gene>
    <name evidence="1" type="ORF">FHS28_001305</name>
</gene>
<comment type="caution">
    <text evidence="1">The sequence shown here is derived from an EMBL/GenBank/DDBJ whole genome shotgun (WGS) entry which is preliminary data.</text>
</comment>
<dbReference type="Gene3D" id="1.10.260.40">
    <property type="entry name" value="lambda repressor-like DNA-binding domains"/>
    <property type="match status" value="1"/>
</dbReference>
<sequence length="399" mass="44186">MGAQAMTPAEFDQLAEFATARERDVLEAVALHGSQRRAAEALGVSKSAVSNAFDQVRKRAARRGHAPGHFVSGVAPGYLMGKVTVQRAKDGAVERTWERQSPEQVAQQEALRAGLEAMAAELPRVKPRKPAANDDAYSSKIMACYPIGDAHIGMMSWPEETGEAWDLKIAEEMHSTAMARLVEMAPGCEEAAIVNLGDWYHADNMEGVTSRSGHRLDMDSRYAKMARTGVRIMRTMIETALTKHKRVRVINAVGNHDDTGSLMLSICLAHIYENEPRVIIDTAPAPCHYIRHGLTLVGVHHGHSIKPERLPGVMATDRAEDWGQTRHRYWWMGHVHHQSLQKDHPGVSVESFRTLAAKDAYATWGGYRAPRDMKVILLHSEHGEVGRYTVTPEMLAEVA</sequence>
<reference evidence="1 2" key="1">
    <citation type="submission" date="2020-08" db="EMBL/GenBank/DDBJ databases">
        <title>Genomic Encyclopedia of Type Strains, Phase III (KMG-III): the genomes of soil and plant-associated and newly described type strains.</title>
        <authorList>
            <person name="Whitman W."/>
        </authorList>
    </citation>
    <scope>NUCLEOTIDE SEQUENCE [LARGE SCALE GENOMIC DNA]</scope>
    <source>
        <strain evidence="1 2">CECT 7247</strain>
    </source>
</reference>
<accession>A0ABR6GP79</accession>
<name>A0ABR6GP79_9BURK</name>
<proteinExistence type="predicted"/>
<dbReference type="InterPro" id="IPR010982">
    <property type="entry name" value="Lambda_DNA-bd_dom_sf"/>
</dbReference>
<organism evidence="1 2">
    <name type="scientific">Roseateles terrae</name>
    <dbReference type="NCBI Taxonomy" id="431060"/>
    <lineage>
        <taxon>Bacteria</taxon>
        <taxon>Pseudomonadati</taxon>
        <taxon>Pseudomonadota</taxon>
        <taxon>Betaproteobacteria</taxon>
        <taxon>Burkholderiales</taxon>
        <taxon>Sphaerotilaceae</taxon>
        <taxon>Roseateles</taxon>
    </lineage>
</organism>
<protein>
    <recommendedName>
        <fullName evidence="3">Oxidoreductase</fullName>
    </recommendedName>
</protein>
<evidence type="ECO:0008006" key="3">
    <source>
        <dbReference type="Google" id="ProtNLM"/>
    </source>
</evidence>
<evidence type="ECO:0000313" key="1">
    <source>
        <dbReference type="EMBL" id="MBB3193920.1"/>
    </source>
</evidence>
<evidence type="ECO:0000313" key="2">
    <source>
        <dbReference type="Proteomes" id="UP000574369"/>
    </source>
</evidence>
<dbReference type="RefSeq" id="WP_184294295.1">
    <property type="nucleotide sequence ID" value="NZ_JACHXO010000002.1"/>
</dbReference>
<dbReference type="EMBL" id="JACHXO010000002">
    <property type="protein sequence ID" value="MBB3193920.1"/>
    <property type="molecule type" value="Genomic_DNA"/>
</dbReference>